<dbReference type="GO" id="GO:0009451">
    <property type="term" value="P:RNA modification"/>
    <property type="evidence" value="ECO:0007669"/>
    <property type="project" value="InterPro"/>
</dbReference>
<keyword evidence="1" id="KW-0677">Repeat</keyword>
<evidence type="ECO:0000313" key="4">
    <source>
        <dbReference type="Proteomes" id="UP001222027"/>
    </source>
</evidence>
<feature type="repeat" description="PPR" evidence="2">
    <location>
        <begin position="253"/>
        <end position="287"/>
    </location>
</feature>
<evidence type="ECO:0000256" key="2">
    <source>
        <dbReference type="PROSITE-ProRule" id="PRU00708"/>
    </source>
</evidence>
<reference evidence="3 4" key="1">
    <citation type="submission" date="2022-12" db="EMBL/GenBank/DDBJ databases">
        <title>Chromosome-scale assembly of the Ensete ventricosum genome.</title>
        <authorList>
            <person name="Dussert Y."/>
            <person name="Stocks J."/>
            <person name="Wendawek A."/>
            <person name="Woldeyes F."/>
            <person name="Nichols R.A."/>
            <person name="Borrell J.S."/>
        </authorList>
    </citation>
    <scope>NUCLEOTIDE SEQUENCE [LARGE SCALE GENOMIC DNA]</scope>
    <source>
        <strain evidence="4">cv. Maze</strain>
        <tissue evidence="3">Seeds</tissue>
    </source>
</reference>
<dbReference type="GO" id="GO:0003723">
    <property type="term" value="F:RNA binding"/>
    <property type="evidence" value="ECO:0007669"/>
    <property type="project" value="InterPro"/>
</dbReference>
<organism evidence="3 4">
    <name type="scientific">Ensete ventricosum</name>
    <name type="common">Abyssinian banana</name>
    <name type="synonym">Musa ensete</name>
    <dbReference type="NCBI Taxonomy" id="4639"/>
    <lineage>
        <taxon>Eukaryota</taxon>
        <taxon>Viridiplantae</taxon>
        <taxon>Streptophyta</taxon>
        <taxon>Embryophyta</taxon>
        <taxon>Tracheophyta</taxon>
        <taxon>Spermatophyta</taxon>
        <taxon>Magnoliopsida</taxon>
        <taxon>Liliopsida</taxon>
        <taxon>Zingiberales</taxon>
        <taxon>Musaceae</taxon>
        <taxon>Ensete</taxon>
    </lineage>
</organism>
<accession>A0AAV8Q5Y4</accession>
<dbReference type="InterPro" id="IPR011990">
    <property type="entry name" value="TPR-like_helical_dom_sf"/>
</dbReference>
<dbReference type="Pfam" id="PF01535">
    <property type="entry name" value="PPR"/>
    <property type="match status" value="2"/>
</dbReference>
<dbReference type="PROSITE" id="PS51375">
    <property type="entry name" value="PPR"/>
    <property type="match status" value="3"/>
</dbReference>
<comment type="caution">
    <text evidence="3">The sequence shown here is derived from an EMBL/GenBank/DDBJ whole genome shotgun (WGS) entry which is preliminary data.</text>
</comment>
<dbReference type="NCBIfam" id="TIGR00756">
    <property type="entry name" value="PPR"/>
    <property type="match status" value="3"/>
</dbReference>
<evidence type="ECO:0000256" key="1">
    <source>
        <dbReference type="ARBA" id="ARBA00022737"/>
    </source>
</evidence>
<dbReference type="InterPro" id="IPR046848">
    <property type="entry name" value="E_motif"/>
</dbReference>
<dbReference type="InterPro" id="IPR002885">
    <property type="entry name" value="PPR_rpt"/>
</dbReference>
<feature type="repeat" description="PPR" evidence="2">
    <location>
        <begin position="151"/>
        <end position="185"/>
    </location>
</feature>
<proteinExistence type="predicted"/>
<feature type="repeat" description="PPR" evidence="2">
    <location>
        <begin position="222"/>
        <end position="252"/>
    </location>
</feature>
<evidence type="ECO:0000313" key="3">
    <source>
        <dbReference type="EMBL" id="KAJ8466945.1"/>
    </source>
</evidence>
<dbReference type="Proteomes" id="UP001222027">
    <property type="component" value="Unassembled WGS sequence"/>
</dbReference>
<keyword evidence="4" id="KW-1185">Reference proteome</keyword>
<dbReference type="EMBL" id="JAQQAF010000008">
    <property type="protein sequence ID" value="KAJ8466945.1"/>
    <property type="molecule type" value="Genomic_DNA"/>
</dbReference>
<dbReference type="PANTHER" id="PTHR47926">
    <property type="entry name" value="PENTATRICOPEPTIDE REPEAT-CONTAINING PROTEIN"/>
    <property type="match status" value="1"/>
</dbReference>
<gene>
    <name evidence="3" type="ORF">OPV22_029497</name>
</gene>
<sequence length="483" mass="52464">MLTAEVWSPLPLPRPPAHRQHLDPSATVTTSFPTLAHLRMRHARALRTHVHQPSFWNALARSYASHGAAPHLALGVCLHMPLRDAHTFPLAFKLCSLLSAFAEALSLHAHLVKLGLAATSVHSLNALVTLYSNFGHLDLARQLFDRIPRRIVSSWSAMIAGYDRNAQPREALFTFLGMLEAGVSPDEAALVSTLAACTHGGCLEFGKAIHACATVSGLGLESVGIATALVDLYAKCGEVDSAREVFERMVQRNVLSWSAMIGGLAMHGRAPEAIKLFDEMVEAGVRPTSVTMTNVLSACSHVGLVDQGLRLFNLMKEEYGIEPRVEHCGCVVDLLGRAGLFLEAREFISTMPTPATAAIWRSLLGAACTHGDLEAGRLAGERLAATGEEMVAGDYVMLANLYARLGLWEEVGRVRTEMNDVGVKRVAGFSSVEVDGELHRFVMGDRSHREAKRIHEALHLLNSELMAEESSSFHCEMAVFVAI</sequence>
<dbReference type="Pfam" id="PF13041">
    <property type="entry name" value="PPR_2"/>
    <property type="match status" value="1"/>
</dbReference>
<dbReference type="AlphaFoldDB" id="A0AAV8Q5Y4"/>
<dbReference type="InterPro" id="IPR046960">
    <property type="entry name" value="PPR_At4g14850-like_plant"/>
</dbReference>
<dbReference type="Gene3D" id="1.25.40.10">
    <property type="entry name" value="Tetratricopeptide repeat domain"/>
    <property type="match status" value="2"/>
</dbReference>
<dbReference type="Pfam" id="PF20431">
    <property type="entry name" value="E_motif"/>
    <property type="match status" value="1"/>
</dbReference>
<evidence type="ECO:0008006" key="5">
    <source>
        <dbReference type="Google" id="ProtNLM"/>
    </source>
</evidence>
<protein>
    <recommendedName>
        <fullName evidence="5">DYW domain-containing protein</fullName>
    </recommendedName>
</protein>
<dbReference type="PANTHER" id="PTHR47926:SF458">
    <property type="entry name" value="PENTATRICOPEPTIDE REPEAT-CONTAINING PROTEIN"/>
    <property type="match status" value="1"/>
</dbReference>
<dbReference type="FunFam" id="1.25.40.10:FF:000184">
    <property type="entry name" value="Pentatricopeptide repeat-containing protein, chloroplastic"/>
    <property type="match status" value="1"/>
</dbReference>
<name>A0AAV8Q5Y4_ENSVE</name>